<evidence type="ECO:0000313" key="1">
    <source>
        <dbReference type="EMBL" id="CAI2191687.1"/>
    </source>
</evidence>
<keyword evidence="2" id="KW-1185">Reference proteome</keyword>
<name>A0A9W4T3Z5_9GLOM</name>
<gene>
    <name evidence="1" type="ORF">FWILDA_LOCUS15196</name>
</gene>
<protein>
    <submittedName>
        <fullName evidence="1">17265_t:CDS:1</fullName>
    </submittedName>
</protein>
<accession>A0A9W4T3Z5</accession>
<dbReference type="Proteomes" id="UP001153678">
    <property type="component" value="Unassembled WGS sequence"/>
</dbReference>
<dbReference type="AlphaFoldDB" id="A0A9W4T3Z5"/>
<dbReference type="EMBL" id="CAMKVN010007625">
    <property type="protein sequence ID" value="CAI2191687.1"/>
    <property type="molecule type" value="Genomic_DNA"/>
</dbReference>
<comment type="caution">
    <text evidence="1">The sequence shown here is derived from an EMBL/GenBank/DDBJ whole genome shotgun (WGS) entry which is preliminary data.</text>
</comment>
<evidence type="ECO:0000313" key="2">
    <source>
        <dbReference type="Proteomes" id="UP001153678"/>
    </source>
</evidence>
<sequence>VAVFNDGVKTNVLAGKMAGRFTSPNPFNNSIGNAVTTPALFIGHDWLKKVSMTGLCQVMQGLRSK</sequence>
<proteinExistence type="predicted"/>
<feature type="non-terminal residue" evidence="1">
    <location>
        <position position="65"/>
    </location>
</feature>
<organism evidence="1 2">
    <name type="scientific">Funneliformis geosporum</name>
    <dbReference type="NCBI Taxonomy" id="1117311"/>
    <lineage>
        <taxon>Eukaryota</taxon>
        <taxon>Fungi</taxon>
        <taxon>Fungi incertae sedis</taxon>
        <taxon>Mucoromycota</taxon>
        <taxon>Glomeromycotina</taxon>
        <taxon>Glomeromycetes</taxon>
        <taxon>Glomerales</taxon>
        <taxon>Glomeraceae</taxon>
        <taxon>Funneliformis</taxon>
    </lineage>
</organism>
<reference evidence="1" key="1">
    <citation type="submission" date="2022-08" db="EMBL/GenBank/DDBJ databases">
        <authorList>
            <person name="Kallberg Y."/>
            <person name="Tangrot J."/>
            <person name="Rosling A."/>
        </authorList>
    </citation>
    <scope>NUCLEOTIDE SEQUENCE</scope>
    <source>
        <strain evidence="1">Wild A</strain>
    </source>
</reference>